<dbReference type="PANTHER" id="PTHR23320:SF42">
    <property type="entry name" value="MEMBRANE-SPANNING 4-DOMAINS SUBFAMILY A MEMBER 13"/>
    <property type="match status" value="1"/>
</dbReference>
<keyword evidence="5 6" id="KW-0472">Membrane</keyword>
<keyword evidence="4 6" id="KW-1133">Transmembrane helix</keyword>
<dbReference type="GO" id="GO:0007166">
    <property type="term" value="P:cell surface receptor signaling pathway"/>
    <property type="evidence" value="ECO:0007669"/>
    <property type="project" value="TreeGrafter"/>
</dbReference>
<organism evidence="7 8">
    <name type="scientific">Pipistrellus kuhlii</name>
    <name type="common">Kuhl's pipistrelle</name>
    <dbReference type="NCBI Taxonomy" id="59472"/>
    <lineage>
        <taxon>Eukaryota</taxon>
        <taxon>Metazoa</taxon>
        <taxon>Chordata</taxon>
        <taxon>Craniata</taxon>
        <taxon>Vertebrata</taxon>
        <taxon>Euteleostomi</taxon>
        <taxon>Mammalia</taxon>
        <taxon>Eutheria</taxon>
        <taxon>Laurasiatheria</taxon>
        <taxon>Chiroptera</taxon>
        <taxon>Yangochiroptera</taxon>
        <taxon>Vespertilionidae</taxon>
        <taxon>Pipistrellus</taxon>
    </lineage>
</organism>
<comment type="similarity">
    <text evidence="2">Belongs to the MS4A family.</text>
</comment>
<dbReference type="EMBL" id="JACAGB010000009">
    <property type="protein sequence ID" value="KAF6343193.1"/>
    <property type="molecule type" value="Genomic_DNA"/>
</dbReference>
<dbReference type="GO" id="GO:0005886">
    <property type="term" value="C:plasma membrane"/>
    <property type="evidence" value="ECO:0007669"/>
    <property type="project" value="TreeGrafter"/>
</dbReference>
<sequence length="174" mass="19155">MAQYVCSKLSSTNTLVLGAIQILLGIFHVFMWYFQVFLYMGQIRGVFGIYESITLKAGCTLWGIFFIMSGAVLIKLAKHPTPQLIIIALTLNITCIIAVIVAVILTLVELSSFHSVSYRNFGQAQLGRFVSAVLLVSYSLQFAIALIYSIFGSIGLVEDRRSLAIVTEEAESGF</sequence>
<evidence type="ECO:0000256" key="6">
    <source>
        <dbReference type="SAM" id="Phobius"/>
    </source>
</evidence>
<evidence type="ECO:0000256" key="4">
    <source>
        <dbReference type="ARBA" id="ARBA00022989"/>
    </source>
</evidence>
<evidence type="ECO:0000313" key="8">
    <source>
        <dbReference type="Proteomes" id="UP000558488"/>
    </source>
</evidence>
<evidence type="ECO:0000256" key="2">
    <source>
        <dbReference type="ARBA" id="ARBA00009565"/>
    </source>
</evidence>
<feature type="transmembrane region" description="Helical" evidence="6">
    <location>
        <begin position="86"/>
        <end position="108"/>
    </location>
</feature>
<name>A0A7J7X0I7_PIPKU</name>
<feature type="transmembrane region" description="Helical" evidence="6">
    <location>
        <begin position="53"/>
        <end position="74"/>
    </location>
</feature>
<evidence type="ECO:0000256" key="3">
    <source>
        <dbReference type="ARBA" id="ARBA00022692"/>
    </source>
</evidence>
<keyword evidence="3 6" id="KW-0812">Transmembrane</keyword>
<protein>
    <submittedName>
        <fullName evidence="7">Membrane spanning 4-domains A13</fullName>
    </submittedName>
</protein>
<accession>A0A7J7X0I7</accession>
<evidence type="ECO:0000256" key="5">
    <source>
        <dbReference type="ARBA" id="ARBA00023136"/>
    </source>
</evidence>
<dbReference type="InterPro" id="IPR007237">
    <property type="entry name" value="CD20-like"/>
</dbReference>
<dbReference type="PANTHER" id="PTHR23320">
    <property type="entry name" value="MEMBRANE-SPANNING 4-DOMAINS SUBFAMILY A MS4A -RELATED"/>
    <property type="match status" value="1"/>
</dbReference>
<proteinExistence type="inferred from homology"/>
<dbReference type="Pfam" id="PF04103">
    <property type="entry name" value="CD20"/>
    <property type="match status" value="1"/>
</dbReference>
<comment type="caution">
    <text evidence="7">The sequence shown here is derived from an EMBL/GenBank/DDBJ whole genome shotgun (WGS) entry which is preliminary data.</text>
</comment>
<evidence type="ECO:0000256" key="1">
    <source>
        <dbReference type="ARBA" id="ARBA00004141"/>
    </source>
</evidence>
<dbReference type="InterPro" id="IPR030417">
    <property type="entry name" value="MS4A"/>
</dbReference>
<feature type="transmembrane region" description="Helical" evidence="6">
    <location>
        <begin position="12"/>
        <end position="33"/>
    </location>
</feature>
<reference evidence="7 8" key="1">
    <citation type="journal article" date="2020" name="Nature">
        <title>Six reference-quality genomes reveal evolution of bat adaptations.</title>
        <authorList>
            <person name="Jebb D."/>
            <person name="Huang Z."/>
            <person name="Pippel M."/>
            <person name="Hughes G.M."/>
            <person name="Lavrichenko K."/>
            <person name="Devanna P."/>
            <person name="Winkler S."/>
            <person name="Jermiin L.S."/>
            <person name="Skirmuntt E.C."/>
            <person name="Katzourakis A."/>
            <person name="Burkitt-Gray L."/>
            <person name="Ray D.A."/>
            <person name="Sullivan K.A.M."/>
            <person name="Roscito J.G."/>
            <person name="Kirilenko B.M."/>
            <person name="Davalos L.M."/>
            <person name="Corthals A.P."/>
            <person name="Power M.L."/>
            <person name="Jones G."/>
            <person name="Ransome R.D."/>
            <person name="Dechmann D.K.N."/>
            <person name="Locatelli A.G."/>
            <person name="Puechmaille S.J."/>
            <person name="Fedrigo O."/>
            <person name="Jarvis E.D."/>
            <person name="Hiller M."/>
            <person name="Vernes S.C."/>
            <person name="Myers E.W."/>
            <person name="Teeling E.C."/>
        </authorList>
    </citation>
    <scope>NUCLEOTIDE SEQUENCE [LARGE SCALE GENOMIC DNA]</scope>
    <source>
        <strain evidence="7">MPipKuh1</strain>
        <tissue evidence="7">Flight muscle</tissue>
    </source>
</reference>
<dbReference type="AlphaFoldDB" id="A0A7J7X0I7"/>
<gene>
    <name evidence="7" type="ORF">mPipKuh1_011826</name>
</gene>
<dbReference type="Proteomes" id="UP000558488">
    <property type="component" value="Unassembled WGS sequence"/>
</dbReference>
<evidence type="ECO:0000313" key="7">
    <source>
        <dbReference type="EMBL" id="KAF6343193.1"/>
    </source>
</evidence>
<feature type="transmembrane region" description="Helical" evidence="6">
    <location>
        <begin position="128"/>
        <end position="151"/>
    </location>
</feature>
<comment type="subcellular location">
    <subcellularLocation>
        <location evidence="1">Membrane</location>
        <topology evidence="1">Multi-pass membrane protein</topology>
    </subcellularLocation>
</comment>
<keyword evidence="8" id="KW-1185">Reference proteome</keyword>